<keyword evidence="13 19" id="KW-0472">Membrane</keyword>
<evidence type="ECO:0000256" key="14">
    <source>
        <dbReference type="ARBA" id="ARBA00025228"/>
    </source>
</evidence>
<dbReference type="InterPro" id="IPR003805">
    <property type="entry name" value="CobS"/>
</dbReference>
<proteinExistence type="inferred from homology"/>
<keyword evidence="21" id="KW-1185">Reference proteome</keyword>
<feature type="transmembrane region" description="Helical" evidence="19">
    <location>
        <begin position="84"/>
        <end position="103"/>
    </location>
</feature>
<dbReference type="GO" id="GO:0051073">
    <property type="term" value="F:adenosylcobinamide-GDP ribazoletransferase activity"/>
    <property type="evidence" value="ECO:0007669"/>
    <property type="project" value="UniProtKB-EC"/>
</dbReference>
<feature type="transmembrane region" description="Helical" evidence="19">
    <location>
        <begin position="230"/>
        <end position="261"/>
    </location>
</feature>
<feature type="transmembrane region" description="Helical" evidence="19">
    <location>
        <begin position="132"/>
        <end position="155"/>
    </location>
</feature>
<comment type="catalytic activity">
    <reaction evidence="17 19">
        <text>alpha-ribazole + adenosylcob(III)inamide-GDP = adenosylcob(III)alamin + GMP + H(+)</text>
        <dbReference type="Rhea" id="RHEA:16049"/>
        <dbReference type="ChEBI" id="CHEBI:10329"/>
        <dbReference type="ChEBI" id="CHEBI:15378"/>
        <dbReference type="ChEBI" id="CHEBI:18408"/>
        <dbReference type="ChEBI" id="CHEBI:58115"/>
        <dbReference type="ChEBI" id="CHEBI:60487"/>
        <dbReference type="EC" id="2.7.8.26"/>
    </reaction>
</comment>
<organism evidence="20 21">
    <name type="scientific">Vogesella facilis</name>
    <dbReference type="NCBI Taxonomy" id="1655232"/>
    <lineage>
        <taxon>Bacteria</taxon>
        <taxon>Pseudomonadati</taxon>
        <taxon>Pseudomonadota</taxon>
        <taxon>Betaproteobacteria</taxon>
        <taxon>Neisseriales</taxon>
        <taxon>Chromobacteriaceae</taxon>
        <taxon>Vogesella</taxon>
    </lineage>
</organism>
<dbReference type="EMBL" id="JBHRXN010000020">
    <property type="protein sequence ID" value="MFC3532165.1"/>
    <property type="molecule type" value="Genomic_DNA"/>
</dbReference>
<evidence type="ECO:0000256" key="3">
    <source>
        <dbReference type="ARBA" id="ARBA00004663"/>
    </source>
</evidence>
<evidence type="ECO:0000256" key="4">
    <source>
        <dbReference type="ARBA" id="ARBA00010561"/>
    </source>
</evidence>
<evidence type="ECO:0000256" key="18">
    <source>
        <dbReference type="ARBA" id="ARBA00049504"/>
    </source>
</evidence>
<evidence type="ECO:0000256" key="10">
    <source>
        <dbReference type="ARBA" id="ARBA00022692"/>
    </source>
</evidence>
<evidence type="ECO:0000256" key="11">
    <source>
        <dbReference type="ARBA" id="ARBA00022842"/>
    </source>
</evidence>
<keyword evidence="10 19" id="KW-0812">Transmembrane</keyword>
<dbReference type="PANTHER" id="PTHR34148">
    <property type="entry name" value="ADENOSYLCOBINAMIDE-GDP RIBAZOLETRANSFERASE"/>
    <property type="match status" value="1"/>
</dbReference>
<evidence type="ECO:0000313" key="21">
    <source>
        <dbReference type="Proteomes" id="UP001595741"/>
    </source>
</evidence>
<evidence type="ECO:0000256" key="9">
    <source>
        <dbReference type="ARBA" id="ARBA00022679"/>
    </source>
</evidence>
<evidence type="ECO:0000313" key="20">
    <source>
        <dbReference type="EMBL" id="MFC3532165.1"/>
    </source>
</evidence>
<evidence type="ECO:0000256" key="16">
    <source>
        <dbReference type="ARBA" id="ARBA00032853"/>
    </source>
</evidence>
<comment type="caution">
    <text evidence="20">The sequence shown here is derived from an EMBL/GenBank/DDBJ whole genome shotgun (WGS) entry which is preliminary data.</text>
</comment>
<dbReference type="EC" id="2.7.8.26" evidence="5 19"/>
<evidence type="ECO:0000256" key="2">
    <source>
        <dbReference type="ARBA" id="ARBA00004651"/>
    </source>
</evidence>
<gene>
    <name evidence="19" type="primary">cobS</name>
    <name evidence="20" type="ORF">ACFOLG_08190</name>
</gene>
<keyword evidence="12 19" id="KW-1133">Transmembrane helix</keyword>
<evidence type="ECO:0000256" key="8">
    <source>
        <dbReference type="ARBA" id="ARBA00022573"/>
    </source>
</evidence>
<keyword evidence="7 19" id="KW-1003">Cell membrane</keyword>
<comment type="subcellular location">
    <subcellularLocation>
        <location evidence="2 19">Cell membrane</location>
        <topology evidence="2 19">Multi-pass membrane protein</topology>
    </subcellularLocation>
</comment>
<accession>A0ABV7RHN2</accession>
<dbReference type="Pfam" id="PF02654">
    <property type="entry name" value="CobS"/>
    <property type="match status" value="1"/>
</dbReference>
<comment type="function">
    <text evidence="14 19">Joins adenosylcobinamide-GDP and alpha-ribazole to generate adenosylcobalamin (Ado-cobalamin). Also synthesizes adenosylcobalamin 5'-phosphate from adenosylcobinamide-GDP and alpha-ribazole 5'-phosphate.</text>
</comment>
<evidence type="ECO:0000256" key="6">
    <source>
        <dbReference type="ARBA" id="ARBA00015850"/>
    </source>
</evidence>
<evidence type="ECO:0000256" key="13">
    <source>
        <dbReference type="ARBA" id="ARBA00023136"/>
    </source>
</evidence>
<reference evidence="21" key="1">
    <citation type="journal article" date="2019" name="Int. J. Syst. Evol. Microbiol.">
        <title>The Global Catalogue of Microorganisms (GCM) 10K type strain sequencing project: providing services to taxonomists for standard genome sequencing and annotation.</title>
        <authorList>
            <consortium name="The Broad Institute Genomics Platform"/>
            <consortium name="The Broad Institute Genome Sequencing Center for Infectious Disease"/>
            <person name="Wu L."/>
            <person name="Ma J."/>
        </authorList>
    </citation>
    <scope>NUCLEOTIDE SEQUENCE [LARGE SCALE GENOMIC DNA]</scope>
    <source>
        <strain evidence="21">KCTC 42742</strain>
    </source>
</reference>
<evidence type="ECO:0000256" key="1">
    <source>
        <dbReference type="ARBA" id="ARBA00001946"/>
    </source>
</evidence>
<dbReference type="HAMAP" id="MF_00719">
    <property type="entry name" value="CobS"/>
    <property type="match status" value="1"/>
</dbReference>
<evidence type="ECO:0000256" key="15">
    <source>
        <dbReference type="ARBA" id="ARBA00032605"/>
    </source>
</evidence>
<keyword evidence="11 19" id="KW-0460">Magnesium</keyword>
<keyword evidence="9 19" id="KW-0808">Transferase</keyword>
<feature type="transmembrane region" description="Helical" evidence="19">
    <location>
        <begin position="57"/>
        <end position="77"/>
    </location>
</feature>
<feature type="transmembrane region" description="Helical" evidence="19">
    <location>
        <begin position="189"/>
        <end position="210"/>
    </location>
</feature>
<evidence type="ECO:0000256" key="5">
    <source>
        <dbReference type="ARBA" id="ARBA00013200"/>
    </source>
</evidence>
<dbReference type="RefSeq" id="WP_386090609.1">
    <property type="nucleotide sequence ID" value="NZ_JBHRXN010000020.1"/>
</dbReference>
<dbReference type="Proteomes" id="UP001595741">
    <property type="component" value="Unassembled WGS sequence"/>
</dbReference>
<feature type="transmembrane region" description="Helical" evidence="19">
    <location>
        <begin position="20"/>
        <end position="37"/>
    </location>
</feature>
<sequence>MHQRRSRAAVPLHHDQRRLAANLSLPMRSLILAIQFLTRLPTPQLKHFDPAWLADAARWFAAVGVLVGAAVWLALLAGSLIDPWLAALLGLLAWLWVTGGLHIDGLADLADALGAAHRSRERFLEVLKDPHLGSFGVMSMALQLLAKLVLLMLLVQHALPAEGISPAALGGSGLADGLAARLITLAANLAPLLLLPAWPRLFAVAWSATLPSLAPGSGERFAWRTHWPSFWLSALLLAAASWWLAPPLLLAPLAGLCWWGYLKRKLGGMSGDCLGAGIEVCESLLLLLLLVPH</sequence>
<comment type="pathway">
    <text evidence="3 19">Cofactor biosynthesis; adenosylcobalamin biosynthesis; adenosylcobalamin from cob(II)yrinate a,c-diamide: step 7/7.</text>
</comment>
<comment type="similarity">
    <text evidence="4 19">Belongs to the CobS family.</text>
</comment>
<evidence type="ECO:0000256" key="17">
    <source>
        <dbReference type="ARBA" id="ARBA00048623"/>
    </source>
</evidence>
<name>A0ABV7RHN2_9NEIS</name>
<comment type="catalytic activity">
    <reaction evidence="18 19">
        <text>alpha-ribazole 5'-phosphate + adenosylcob(III)inamide-GDP = adenosylcob(III)alamin 5'-phosphate + GMP + H(+)</text>
        <dbReference type="Rhea" id="RHEA:23560"/>
        <dbReference type="ChEBI" id="CHEBI:15378"/>
        <dbReference type="ChEBI" id="CHEBI:57918"/>
        <dbReference type="ChEBI" id="CHEBI:58115"/>
        <dbReference type="ChEBI" id="CHEBI:60487"/>
        <dbReference type="ChEBI" id="CHEBI:60493"/>
        <dbReference type="EC" id="2.7.8.26"/>
    </reaction>
</comment>
<evidence type="ECO:0000256" key="7">
    <source>
        <dbReference type="ARBA" id="ARBA00022475"/>
    </source>
</evidence>
<evidence type="ECO:0000256" key="19">
    <source>
        <dbReference type="HAMAP-Rule" id="MF_00719"/>
    </source>
</evidence>
<comment type="cofactor">
    <cofactor evidence="1 19">
        <name>Mg(2+)</name>
        <dbReference type="ChEBI" id="CHEBI:18420"/>
    </cofactor>
</comment>
<evidence type="ECO:0000256" key="12">
    <source>
        <dbReference type="ARBA" id="ARBA00022989"/>
    </source>
</evidence>
<keyword evidence="8 19" id="KW-0169">Cobalamin biosynthesis</keyword>
<dbReference type="PANTHER" id="PTHR34148:SF1">
    <property type="entry name" value="ADENOSYLCOBINAMIDE-GDP RIBAZOLETRANSFERASE"/>
    <property type="match status" value="1"/>
</dbReference>
<protein>
    <recommendedName>
        <fullName evidence="6 19">Adenosylcobinamide-GDP ribazoletransferase</fullName>
        <ecNumber evidence="5 19">2.7.8.26</ecNumber>
    </recommendedName>
    <alternativeName>
        <fullName evidence="16 19">Cobalamin synthase</fullName>
    </alternativeName>
    <alternativeName>
        <fullName evidence="15 19">Cobalamin-5'-phosphate synthase</fullName>
    </alternativeName>
</protein>